<dbReference type="EMBL" id="JALP01000061">
    <property type="protein sequence ID" value="THG91587.1"/>
    <property type="molecule type" value="Genomic_DNA"/>
</dbReference>
<organism evidence="2 3">
    <name type="scientific">Alkalihalobacillus alcalophilus ATCC 27647 = CGMCC 1.3604</name>
    <dbReference type="NCBI Taxonomy" id="1218173"/>
    <lineage>
        <taxon>Bacteria</taxon>
        <taxon>Bacillati</taxon>
        <taxon>Bacillota</taxon>
        <taxon>Bacilli</taxon>
        <taxon>Bacillales</taxon>
        <taxon>Bacillaceae</taxon>
        <taxon>Alkalihalobacillus</taxon>
    </lineage>
</organism>
<reference evidence="2 3" key="1">
    <citation type="submission" date="2014-01" db="EMBL/GenBank/DDBJ databases">
        <title>Draft genome sequencing of Bacillus alcalophilus CGMCC 1.3604.</title>
        <authorList>
            <person name="Yang J."/>
            <person name="Diao L."/>
            <person name="Yang S."/>
        </authorList>
    </citation>
    <scope>NUCLEOTIDE SEQUENCE [LARGE SCALE GENOMIC DNA]</scope>
    <source>
        <strain evidence="2 3">CGMCC 1.3604</strain>
    </source>
</reference>
<keyword evidence="1" id="KW-0812">Transmembrane</keyword>
<dbReference type="RefSeq" id="WP_168771621.1">
    <property type="nucleotide sequence ID" value="NZ_ALPT02000011.1"/>
</dbReference>
<evidence type="ECO:0000256" key="1">
    <source>
        <dbReference type="SAM" id="Phobius"/>
    </source>
</evidence>
<evidence type="ECO:0000313" key="3">
    <source>
        <dbReference type="Proteomes" id="UP000297014"/>
    </source>
</evidence>
<comment type="caution">
    <text evidence="2">The sequence shown here is derived from an EMBL/GenBank/DDBJ whole genome shotgun (WGS) entry which is preliminary data.</text>
</comment>
<dbReference type="Proteomes" id="UP000297014">
    <property type="component" value="Unassembled WGS sequence"/>
</dbReference>
<proteinExistence type="predicted"/>
<keyword evidence="1" id="KW-0472">Membrane</keyword>
<evidence type="ECO:0000313" key="2">
    <source>
        <dbReference type="EMBL" id="THG91587.1"/>
    </source>
</evidence>
<feature type="transmembrane region" description="Helical" evidence="1">
    <location>
        <begin position="6"/>
        <end position="24"/>
    </location>
</feature>
<gene>
    <name evidence="2" type="ORF">AJ85_03985</name>
</gene>
<dbReference type="AlphaFoldDB" id="A0A4S4K3N9"/>
<protein>
    <submittedName>
        <fullName evidence="2">Uncharacterized protein</fullName>
    </submittedName>
</protein>
<accession>A0A4S4K3N9</accession>
<keyword evidence="1" id="KW-1133">Transmembrane helix</keyword>
<sequence>MEIDFGVFLFFVSIVLGALVIRWIKIIKLNSNLQVEQNKEIITLLKEIKEGKKH</sequence>
<name>A0A4S4K3N9_ALKAL</name>